<evidence type="ECO:0000313" key="1">
    <source>
        <dbReference type="EMBL" id="KAH0566654.1"/>
    </source>
</evidence>
<gene>
    <name evidence="1" type="ORF">KQX54_002921</name>
</gene>
<organism evidence="1 2">
    <name type="scientific">Cotesia glomerata</name>
    <name type="common">Lepidopteran parasitic wasp</name>
    <name type="synonym">Apanteles glomeratus</name>
    <dbReference type="NCBI Taxonomy" id="32391"/>
    <lineage>
        <taxon>Eukaryota</taxon>
        <taxon>Metazoa</taxon>
        <taxon>Ecdysozoa</taxon>
        <taxon>Arthropoda</taxon>
        <taxon>Hexapoda</taxon>
        <taxon>Insecta</taxon>
        <taxon>Pterygota</taxon>
        <taxon>Neoptera</taxon>
        <taxon>Endopterygota</taxon>
        <taxon>Hymenoptera</taxon>
        <taxon>Apocrita</taxon>
        <taxon>Ichneumonoidea</taxon>
        <taxon>Braconidae</taxon>
        <taxon>Microgastrinae</taxon>
        <taxon>Cotesia</taxon>
    </lineage>
</organism>
<dbReference type="AlphaFoldDB" id="A0AAV7J3M8"/>
<name>A0AAV7J3M8_COTGL</name>
<keyword evidence="2" id="KW-1185">Reference proteome</keyword>
<sequence length="134" mass="14956">MSCSIGPTVPIGCTIPRKLKIWSCPNVSGLRPPGQEISKSLKTRLFPTKREIKFPEAGARPLVSLRGIVWYCFNVFDSNIDARRAVRDHKTDRTTTLVLGDILSVHTKKMEMVSDPHNVILDPLSSLGLSFFSF</sequence>
<accession>A0AAV7J3M8</accession>
<evidence type="ECO:0000313" key="2">
    <source>
        <dbReference type="Proteomes" id="UP000826195"/>
    </source>
</evidence>
<comment type="caution">
    <text evidence="1">The sequence shown here is derived from an EMBL/GenBank/DDBJ whole genome shotgun (WGS) entry which is preliminary data.</text>
</comment>
<proteinExistence type="predicted"/>
<protein>
    <submittedName>
        <fullName evidence="1">Uncharacterized protein</fullName>
    </submittedName>
</protein>
<reference evidence="1 2" key="1">
    <citation type="journal article" date="2021" name="J. Hered.">
        <title>A chromosome-level genome assembly of the parasitoid wasp, Cotesia glomerata (Hymenoptera: Braconidae).</title>
        <authorList>
            <person name="Pinto B.J."/>
            <person name="Weis J.J."/>
            <person name="Gamble T."/>
            <person name="Ode P.J."/>
            <person name="Paul R."/>
            <person name="Zaspel J.M."/>
        </authorList>
    </citation>
    <scope>NUCLEOTIDE SEQUENCE [LARGE SCALE GENOMIC DNA]</scope>
    <source>
        <strain evidence="1">CgM1</strain>
    </source>
</reference>
<dbReference type="EMBL" id="JAHXZJ010000001">
    <property type="protein sequence ID" value="KAH0566654.1"/>
    <property type="molecule type" value="Genomic_DNA"/>
</dbReference>
<dbReference type="Proteomes" id="UP000826195">
    <property type="component" value="Unassembled WGS sequence"/>
</dbReference>